<dbReference type="InterPro" id="IPR020864">
    <property type="entry name" value="MACPF"/>
</dbReference>
<feature type="domain" description="C2" evidence="3">
    <location>
        <begin position="394"/>
        <end position="513"/>
    </location>
</feature>
<dbReference type="SMART" id="SM00457">
    <property type="entry name" value="MACPF"/>
    <property type="match status" value="1"/>
</dbReference>
<dbReference type="PROSITE" id="PS51412">
    <property type="entry name" value="MACPF_2"/>
    <property type="match status" value="1"/>
</dbReference>
<keyword evidence="6" id="KW-1185">Reference proteome</keyword>
<organism evidence="5 6">
    <name type="scientific">Coilia grayii</name>
    <name type="common">Gray's grenadier anchovy</name>
    <dbReference type="NCBI Taxonomy" id="363190"/>
    <lineage>
        <taxon>Eukaryota</taxon>
        <taxon>Metazoa</taxon>
        <taxon>Chordata</taxon>
        <taxon>Craniata</taxon>
        <taxon>Vertebrata</taxon>
        <taxon>Euteleostomi</taxon>
        <taxon>Actinopterygii</taxon>
        <taxon>Neopterygii</taxon>
        <taxon>Teleostei</taxon>
        <taxon>Clupei</taxon>
        <taxon>Clupeiformes</taxon>
        <taxon>Clupeoidei</taxon>
        <taxon>Engraulidae</taxon>
        <taxon>Coilinae</taxon>
        <taxon>Coilia</taxon>
    </lineage>
</organism>
<feature type="domain" description="MACPF" evidence="4">
    <location>
        <begin position="28"/>
        <end position="372"/>
    </location>
</feature>
<proteinExistence type="predicted"/>
<name>A0ABD1KQ94_9TELE</name>
<dbReference type="InterPro" id="IPR037300">
    <property type="entry name" value="Perforin-1_C2"/>
</dbReference>
<feature type="signal peptide" evidence="2">
    <location>
        <begin position="1"/>
        <end position="18"/>
    </location>
</feature>
<dbReference type="Proteomes" id="UP001591681">
    <property type="component" value="Unassembled WGS sequence"/>
</dbReference>
<feature type="chain" id="PRO_5044837884" description="Perforin-1-like" evidence="2">
    <location>
        <begin position="19"/>
        <end position="581"/>
    </location>
</feature>
<dbReference type="Pfam" id="PF00168">
    <property type="entry name" value="C2"/>
    <property type="match status" value="1"/>
</dbReference>
<evidence type="ECO:0000313" key="5">
    <source>
        <dbReference type="EMBL" id="KAL2101339.1"/>
    </source>
</evidence>
<comment type="caution">
    <text evidence="5">The sequence shown here is derived from an EMBL/GenBank/DDBJ whole genome shotgun (WGS) entry which is preliminary data.</text>
</comment>
<dbReference type="Pfam" id="PF01823">
    <property type="entry name" value="MACPF"/>
    <property type="match status" value="1"/>
</dbReference>
<dbReference type="SUPFAM" id="SSF49562">
    <property type="entry name" value="C2 domain (Calcium/lipid-binding domain, CaLB)"/>
    <property type="match status" value="1"/>
</dbReference>
<dbReference type="AlphaFoldDB" id="A0ABD1KQ94"/>
<dbReference type="CDD" id="cd04032">
    <property type="entry name" value="C2_Perforin"/>
    <property type="match status" value="1"/>
</dbReference>
<protein>
    <recommendedName>
        <fullName evidence="7">Perforin-1-like</fullName>
    </recommendedName>
</protein>
<dbReference type="InterPro" id="IPR035892">
    <property type="entry name" value="C2_domain_sf"/>
</dbReference>
<evidence type="ECO:0008006" key="7">
    <source>
        <dbReference type="Google" id="ProtNLM"/>
    </source>
</evidence>
<dbReference type="PRINTS" id="PR00764">
    <property type="entry name" value="COMPLEMENTC9"/>
</dbReference>
<reference evidence="5 6" key="1">
    <citation type="submission" date="2024-09" db="EMBL/GenBank/DDBJ databases">
        <title>A chromosome-level genome assembly of Gray's grenadier anchovy, Coilia grayii.</title>
        <authorList>
            <person name="Fu Z."/>
        </authorList>
    </citation>
    <scope>NUCLEOTIDE SEQUENCE [LARGE SCALE GENOMIC DNA]</scope>
    <source>
        <strain evidence="5">G4</strain>
        <tissue evidence="5">Muscle</tissue>
    </source>
</reference>
<dbReference type="InterPro" id="IPR052784">
    <property type="entry name" value="Perforin-1_pore-forming"/>
</dbReference>
<dbReference type="SMART" id="SM00239">
    <property type="entry name" value="C2"/>
    <property type="match status" value="1"/>
</dbReference>
<dbReference type="EMBL" id="JBHFQA010000003">
    <property type="protein sequence ID" value="KAL2101339.1"/>
    <property type="molecule type" value="Genomic_DNA"/>
</dbReference>
<evidence type="ECO:0000259" key="3">
    <source>
        <dbReference type="PROSITE" id="PS50004"/>
    </source>
</evidence>
<dbReference type="PANTHER" id="PTHR46096:SF3">
    <property type="entry name" value="PERFORIN-1"/>
    <property type="match status" value="1"/>
</dbReference>
<gene>
    <name evidence="5" type="ORF">ACEWY4_003100</name>
</gene>
<dbReference type="PANTHER" id="PTHR46096">
    <property type="entry name" value="PERFORIN-1"/>
    <property type="match status" value="1"/>
</dbReference>
<keyword evidence="1 2" id="KW-0732">Signal</keyword>
<evidence type="ECO:0000256" key="1">
    <source>
        <dbReference type="ARBA" id="ARBA00022729"/>
    </source>
</evidence>
<evidence type="ECO:0000256" key="2">
    <source>
        <dbReference type="SAM" id="SignalP"/>
    </source>
</evidence>
<evidence type="ECO:0000259" key="4">
    <source>
        <dbReference type="PROSITE" id="PS51412"/>
    </source>
</evidence>
<dbReference type="InterPro" id="IPR000008">
    <property type="entry name" value="C2_dom"/>
</dbReference>
<accession>A0ABD1KQ94</accession>
<evidence type="ECO:0000313" key="6">
    <source>
        <dbReference type="Proteomes" id="UP001591681"/>
    </source>
</evidence>
<dbReference type="Gene3D" id="2.60.40.150">
    <property type="entry name" value="C2 domain"/>
    <property type="match status" value="1"/>
</dbReference>
<sequence length="581" mass="64557">MGVLGVSFLFAICLTALPQTTPSCTRGSPRECKEAEFAPGSNLAGEGFDITRMQRKGAFVIDMDLWRHENNTCMLCRNPYQEGRMQKVPRPVVDWRPSQKCSMQVTSSQYQSSESLVSSSASSVENNWKADLDVTSKRGDSSLMLAGTNSKLSEYSMGKTKRDKFTFLSHKMVCSHYSYRVSNQPPLHPEFQHAINQLPKKYTSENKQRFYKLIDNFGTHYMTKVTLGGMVHSVTSVRQCMASLQGLTSDEIKMCLDLEASASVGSKAKGGAKVNHCQEAKEKIEGKNSFSGSFSDRFTEVFGGHTTESDLLFSSDKDPAAYKDWLSSLPLNPDVISYSLDPLHELLPPQHCVRKQLRKAIGHYVLESGLWQNCSEPCKSGIKRNPKETCVCSCHGDPGVGSDCCPTKRGLARVVITVVRATGLWGDTTTATDAYVKVFNSQNMQIGRSNVIWNNNYPQWNMAFDIGDVILSQSSVVRFEVWDEDSKWDDDLLGSCNVNLREGTKEDGCALNHGMFFYKLQVTCGPSLSGPSCSDYISSPMNGQLEKLYVSRHAQPIPKAMLLKMGVFGNDTSYFNMTGFE</sequence>
<dbReference type="PROSITE" id="PS50004">
    <property type="entry name" value="C2"/>
    <property type="match status" value="1"/>
</dbReference>
<dbReference type="InterPro" id="IPR001862">
    <property type="entry name" value="MAC_perforin"/>
</dbReference>